<evidence type="ECO:0000313" key="8">
    <source>
        <dbReference type="EMBL" id="KAL2793422.1"/>
    </source>
</evidence>
<evidence type="ECO:0000256" key="4">
    <source>
        <dbReference type="ARBA" id="ARBA00023163"/>
    </source>
</evidence>
<dbReference type="EMBL" id="JBFTWV010000058">
    <property type="protein sequence ID" value="KAL2793422.1"/>
    <property type="molecule type" value="Genomic_DNA"/>
</dbReference>
<comment type="caution">
    <text evidence="8">The sequence shown here is derived from an EMBL/GenBank/DDBJ whole genome shotgun (WGS) entry which is preliminary data.</text>
</comment>
<protein>
    <submittedName>
        <fullName evidence="8">Fungal-specific transcription factor domain-containing protein</fullName>
    </submittedName>
</protein>
<dbReference type="CDD" id="cd12148">
    <property type="entry name" value="fungal_TF_MHR"/>
    <property type="match status" value="1"/>
</dbReference>
<dbReference type="PANTHER" id="PTHR47540:SF3">
    <property type="entry name" value="ZN(II)2CYS6 TRANSCRIPTION FACTOR (EUROFUNG)"/>
    <property type="match status" value="1"/>
</dbReference>
<keyword evidence="6" id="KW-0812">Transmembrane</keyword>
<organism evidence="8 9">
    <name type="scientific">Aspergillus keveii</name>
    <dbReference type="NCBI Taxonomy" id="714993"/>
    <lineage>
        <taxon>Eukaryota</taxon>
        <taxon>Fungi</taxon>
        <taxon>Dikarya</taxon>
        <taxon>Ascomycota</taxon>
        <taxon>Pezizomycotina</taxon>
        <taxon>Eurotiomycetes</taxon>
        <taxon>Eurotiomycetidae</taxon>
        <taxon>Eurotiales</taxon>
        <taxon>Aspergillaceae</taxon>
        <taxon>Aspergillus</taxon>
        <taxon>Aspergillus subgen. Nidulantes</taxon>
    </lineage>
</organism>
<feature type="domain" description="Xylanolytic transcriptional activator regulatory" evidence="7">
    <location>
        <begin position="56"/>
        <end position="131"/>
    </location>
</feature>
<sequence length="437" mass="49582">MGTCGAAQLTRITVRYFLAAEYHLSKNRGGALSIITLQARLCQCFWLLSRSRVNHCWELFGTTARLALVLGLHRKQRASHPAASRLGLDCRRRTFWSAYCLDNHLSITFGRPKVFHDDDIDQELPSGADDEDLIAGYQTPQPEAHHYSIMLAPVAYYKLHHIVSLILRDLYSIRPLSIQTQCSLAMQYSKMVQEWRGTLPSFLSLNTPESIPLIAIFQRQRDVLNISYWHALIIIYRPLLLRKFALVQRGRDDTLTDLDIESSVNECLVPALRVTEKVEEMFKSRMMFRSFWGTCYYGFTAAVVLYVYPILVGPVAGPDAYQTYLDAAARCQEKLASIAPSDSLVARYCLVLEELRCEAMFRTHPDTGSLQQVAQDLTPISSETMFVENMNAILYAPVGYQDVYGSAIELQPAGQDVLSDVISYWPQDRSFGNHVQM</sequence>
<dbReference type="InterPro" id="IPR051711">
    <property type="entry name" value="Stress_Response_Reg"/>
</dbReference>
<gene>
    <name evidence="8" type="ORF">BJX66DRAFT_225730</name>
</gene>
<dbReference type="InterPro" id="IPR007219">
    <property type="entry name" value="XnlR_reg_dom"/>
</dbReference>
<name>A0ABR4G355_9EURO</name>
<proteinExistence type="predicted"/>
<dbReference type="PANTHER" id="PTHR47540">
    <property type="entry name" value="THIAMINE REPRESSIBLE GENES REGULATORY PROTEIN THI5"/>
    <property type="match status" value="1"/>
</dbReference>
<evidence type="ECO:0000256" key="2">
    <source>
        <dbReference type="ARBA" id="ARBA00023015"/>
    </source>
</evidence>
<keyword evidence="6" id="KW-0472">Membrane</keyword>
<keyword evidence="4" id="KW-0804">Transcription</keyword>
<keyword evidence="5" id="KW-0539">Nucleus</keyword>
<dbReference type="Pfam" id="PF04082">
    <property type="entry name" value="Fungal_trans"/>
    <property type="match status" value="1"/>
</dbReference>
<evidence type="ECO:0000259" key="7">
    <source>
        <dbReference type="SMART" id="SM00906"/>
    </source>
</evidence>
<evidence type="ECO:0000313" key="9">
    <source>
        <dbReference type="Proteomes" id="UP001610563"/>
    </source>
</evidence>
<comment type="subcellular location">
    <subcellularLocation>
        <location evidence="1">Nucleus</location>
    </subcellularLocation>
</comment>
<evidence type="ECO:0000256" key="5">
    <source>
        <dbReference type="ARBA" id="ARBA00023242"/>
    </source>
</evidence>
<keyword evidence="9" id="KW-1185">Reference proteome</keyword>
<keyword evidence="6" id="KW-1133">Transmembrane helix</keyword>
<evidence type="ECO:0000256" key="3">
    <source>
        <dbReference type="ARBA" id="ARBA00023125"/>
    </source>
</evidence>
<evidence type="ECO:0000256" key="6">
    <source>
        <dbReference type="SAM" id="Phobius"/>
    </source>
</evidence>
<dbReference type="SMART" id="SM00906">
    <property type="entry name" value="Fungal_trans"/>
    <property type="match status" value="1"/>
</dbReference>
<keyword evidence="2" id="KW-0805">Transcription regulation</keyword>
<dbReference type="Proteomes" id="UP001610563">
    <property type="component" value="Unassembled WGS sequence"/>
</dbReference>
<accession>A0ABR4G355</accession>
<feature type="transmembrane region" description="Helical" evidence="6">
    <location>
        <begin position="291"/>
        <end position="311"/>
    </location>
</feature>
<keyword evidence="3" id="KW-0238">DNA-binding</keyword>
<evidence type="ECO:0000256" key="1">
    <source>
        <dbReference type="ARBA" id="ARBA00004123"/>
    </source>
</evidence>
<reference evidence="8 9" key="1">
    <citation type="submission" date="2024-07" db="EMBL/GenBank/DDBJ databases">
        <title>Section-level genome sequencing and comparative genomics of Aspergillus sections Usti and Cavernicolus.</title>
        <authorList>
            <consortium name="Lawrence Berkeley National Laboratory"/>
            <person name="Nybo J.L."/>
            <person name="Vesth T.C."/>
            <person name="Theobald S."/>
            <person name="Frisvad J.C."/>
            <person name="Larsen T.O."/>
            <person name="Kjaerboelling I."/>
            <person name="Rothschild-Mancinelli K."/>
            <person name="Lyhne E.K."/>
            <person name="Kogle M.E."/>
            <person name="Barry K."/>
            <person name="Clum A."/>
            <person name="Na H."/>
            <person name="Ledsgaard L."/>
            <person name="Lin J."/>
            <person name="Lipzen A."/>
            <person name="Kuo A."/>
            <person name="Riley R."/>
            <person name="Mondo S."/>
            <person name="Labutti K."/>
            <person name="Haridas S."/>
            <person name="Pangalinan J."/>
            <person name="Salamov A.A."/>
            <person name="Simmons B.A."/>
            <person name="Magnuson J.K."/>
            <person name="Chen J."/>
            <person name="Drula E."/>
            <person name="Henrissat B."/>
            <person name="Wiebenga A."/>
            <person name="Lubbers R.J."/>
            <person name="Gomes A.C."/>
            <person name="Makela M.R."/>
            <person name="Stajich J."/>
            <person name="Grigoriev I.V."/>
            <person name="Mortensen U.H."/>
            <person name="De Vries R.P."/>
            <person name="Baker S.E."/>
            <person name="Andersen M.R."/>
        </authorList>
    </citation>
    <scope>NUCLEOTIDE SEQUENCE [LARGE SCALE GENOMIC DNA]</scope>
    <source>
        <strain evidence="8 9">CBS 209.92</strain>
    </source>
</reference>